<reference evidence="2" key="1">
    <citation type="submission" date="2023-03" db="EMBL/GenBank/DDBJ databases">
        <title>Mating type loci evolution in Malassezia.</title>
        <authorList>
            <person name="Coelho M.A."/>
        </authorList>
    </citation>
    <scope>NUCLEOTIDE SEQUENCE</scope>
    <source>
        <strain evidence="2">CBS 12830</strain>
    </source>
</reference>
<sequence length="174" mass="20022">MVVPSAIGQVQVHVSQDASAAHVLEKVCRVCQLGSPTSYLLLHRDINDIIPPHQLVTDFSSTHELILVERTSLRREVSLAQHINGPLPEQPKYKNAMDLISSYKAPEKRVSHAKSTSYHKSSILVCEQNIKFPNQFRLVAYREKTRDSKRYEFEAEDRERSREIVFEINQLRRG</sequence>
<name>A0AAF0ED50_9BASI</name>
<dbReference type="EMBL" id="CP119903">
    <property type="protein sequence ID" value="WFD23385.1"/>
    <property type="molecule type" value="Genomic_DNA"/>
</dbReference>
<keyword evidence="2" id="KW-0808">Transferase</keyword>
<dbReference type="AlphaFoldDB" id="A0AAF0ED50"/>
<dbReference type="GO" id="GO:0016301">
    <property type="term" value="F:kinase activity"/>
    <property type="evidence" value="ECO:0007669"/>
    <property type="project" value="UniProtKB-KW"/>
</dbReference>
<gene>
    <name evidence="2" type="primary">AVO1</name>
    <name evidence="2" type="ORF">MEQU1_002074</name>
</gene>
<dbReference type="Gene3D" id="2.30.29.30">
    <property type="entry name" value="Pleckstrin-homology domain (PH domain)/Phosphotyrosine-binding domain (PTB)"/>
    <property type="match status" value="1"/>
</dbReference>
<accession>A0AAF0ED50</accession>
<feature type="domain" description="SIN1-type PH" evidence="1">
    <location>
        <begin position="110"/>
        <end position="171"/>
    </location>
</feature>
<organism evidence="2 3">
    <name type="scientific">Malassezia equina</name>
    <dbReference type="NCBI Taxonomy" id="1381935"/>
    <lineage>
        <taxon>Eukaryota</taxon>
        <taxon>Fungi</taxon>
        <taxon>Dikarya</taxon>
        <taxon>Basidiomycota</taxon>
        <taxon>Ustilaginomycotina</taxon>
        <taxon>Malasseziomycetes</taxon>
        <taxon>Malasseziales</taxon>
        <taxon>Malasseziaceae</taxon>
        <taxon>Malassezia</taxon>
    </lineage>
</organism>
<keyword evidence="3" id="KW-1185">Reference proteome</keyword>
<evidence type="ECO:0000313" key="2">
    <source>
        <dbReference type="EMBL" id="WFD23385.1"/>
    </source>
</evidence>
<protein>
    <submittedName>
        <fullName evidence="2">Component of a membrane-bound complex containing the Tor2p kinase</fullName>
    </submittedName>
</protein>
<evidence type="ECO:0000313" key="3">
    <source>
        <dbReference type="Proteomes" id="UP001214415"/>
    </source>
</evidence>
<evidence type="ECO:0000259" key="1">
    <source>
        <dbReference type="Pfam" id="PF16979"/>
    </source>
</evidence>
<dbReference type="InterPro" id="IPR011993">
    <property type="entry name" value="PH-like_dom_sf"/>
</dbReference>
<dbReference type="Proteomes" id="UP001214415">
    <property type="component" value="Chromosome 4"/>
</dbReference>
<dbReference type="InterPro" id="IPR031313">
    <property type="entry name" value="Sin1_PH_dom"/>
</dbReference>
<proteinExistence type="predicted"/>
<dbReference type="Pfam" id="PF16979">
    <property type="entry name" value="SIN1_PH"/>
    <property type="match status" value="1"/>
</dbReference>
<keyword evidence="2" id="KW-0418">Kinase</keyword>